<keyword evidence="8" id="KW-1185">Reference proteome</keyword>
<dbReference type="PANTHER" id="PTHR12585">
    <property type="entry name" value="SCC1 / RAD21 FAMILY MEMBER"/>
    <property type="match status" value="1"/>
</dbReference>
<evidence type="ECO:0000256" key="4">
    <source>
        <dbReference type="SAM" id="MobiDB-lite"/>
    </source>
</evidence>
<dbReference type="Gene3D" id="1.10.10.580">
    <property type="entry name" value="Structural maintenance of chromosome 1. Chain E"/>
    <property type="match status" value="1"/>
</dbReference>
<organism evidence="7 8">
    <name type="scientific">Hibiscus sabdariffa</name>
    <name type="common">roselle</name>
    <dbReference type="NCBI Taxonomy" id="183260"/>
    <lineage>
        <taxon>Eukaryota</taxon>
        <taxon>Viridiplantae</taxon>
        <taxon>Streptophyta</taxon>
        <taxon>Embryophyta</taxon>
        <taxon>Tracheophyta</taxon>
        <taxon>Spermatophyta</taxon>
        <taxon>Magnoliopsida</taxon>
        <taxon>eudicotyledons</taxon>
        <taxon>Gunneridae</taxon>
        <taxon>Pentapetalae</taxon>
        <taxon>rosids</taxon>
        <taxon>malvids</taxon>
        <taxon>Malvales</taxon>
        <taxon>Malvaceae</taxon>
        <taxon>Malvoideae</taxon>
        <taxon>Hibiscus</taxon>
    </lineage>
</organism>
<protein>
    <recommendedName>
        <fullName evidence="9">Sister chromatid cohesion 1 protein 1</fullName>
    </recommendedName>
</protein>
<evidence type="ECO:0000256" key="2">
    <source>
        <dbReference type="ARBA" id="ARBA00009870"/>
    </source>
</evidence>
<gene>
    <name evidence="7" type="ORF">V6N11_022065</name>
</gene>
<evidence type="ECO:0000256" key="3">
    <source>
        <dbReference type="ARBA" id="ARBA00023242"/>
    </source>
</evidence>
<dbReference type="PANTHER" id="PTHR12585:SF64">
    <property type="entry name" value="SISTER CHROMATID COHESION 1 PROTEIN 1"/>
    <property type="match status" value="1"/>
</dbReference>
<evidence type="ECO:0000259" key="6">
    <source>
        <dbReference type="Pfam" id="PF04825"/>
    </source>
</evidence>
<evidence type="ECO:0000259" key="5">
    <source>
        <dbReference type="Pfam" id="PF04824"/>
    </source>
</evidence>
<dbReference type="InterPro" id="IPR006910">
    <property type="entry name" value="Rad21_Rec8_N"/>
</dbReference>
<evidence type="ECO:0000313" key="8">
    <source>
        <dbReference type="Proteomes" id="UP001396334"/>
    </source>
</evidence>
<dbReference type="Proteomes" id="UP001396334">
    <property type="component" value="Unassembled WGS sequence"/>
</dbReference>
<dbReference type="Pfam" id="PF04825">
    <property type="entry name" value="Rad21_Rec8_N"/>
    <property type="match status" value="1"/>
</dbReference>
<feature type="domain" description="Rad21/Rec8-like protein N-terminal" evidence="6">
    <location>
        <begin position="1"/>
        <end position="60"/>
    </location>
</feature>
<comment type="subcellular location">
    <subcellularLocation>
        <location evidence="1">Nucleus</location>
    </subcellularLocation>
</comment>
<evidence type="ECO:0000256" key="1">
    <source>
        <dbReference type="ARBA" id="ARBA00004123"/>
    </source>
</evidence>
<evidence type="ECO:0000313" key="7">
    <source>
        <dbReference type="EMBL" id="KAK9037144.1"/>
    </source>
</evidence>
<dbReference type="Pfam" id="PF04824">
    <property type="entry name" value="Rad21_Rec8"/>
    <property type="match status" value="1"/>
</dbReference>
<comment type="similarity">
    <text evidence="2">Belongs to the rad21 family.</text>
</comment>
<dbReference type="InterPro" id="IPR023093">
    <property type="entry name" value="ScpA-like_C"/>
</dbReference>
<sequence length="578" mass="64745">MFYSRELLARKASLGQIWLLGTRQAKLDRRKANKLDIARLCEEILNPPVPMALRLSSILMDDANRFLVEIRNAWKVMEERTLLPKGRAKAKRKSITLPENEETSLGFTNVGEPEEEISMGFKQNIFNMQLDQVEDYYTSDPMEDNMANDHHQADDNDITLTDLFQPNTNIHGRFERFEEGDEGTQVNFTLDEHIEIPPTPIPSPVRQAEPQRAGGSQEQYPENDLGQQFKRNKEARDQQRHGLGKQKTRKPKGIITDEEQTVISNHVYHSWLHDTSDIVSRTRRKKRGPRKDPSSLKIAKLMELPSIVLMDDMFAKGNQEIPYPEPLLDLWKKGNQPHDGSPSVRNPSLQPQPQPLEPSSTERVHSDYPMDYPFEDLHSGVGSPSHVAAVELLRSKATKVTPVNINHFVSSGNSGDVVRSTGSSVSGDGVPLDNLEVKVERVGSKKNGPSTSRNNSGLDTVHEAFCEADTVYKLTRPGRENLAPDPDFIVATQLTKETPADDPAPDIITENIKTHMKTHFETPGAPRVESLQNLAAGLTRKGAAQLFYQTCVLASQGFLRVQQEVPFGEISISKGAKM</sequence>
<feature type="compositionally biased region" description="Basic residues" evidence="4">
    <location>
        <begin position="242"/>
        <end position="252"/>
    </location>
</feature>
<dbReference type="EMBL" id="JBBPBN010000005">
    <property type="protein sequence ID" value="KAK9037144.1"/>
    <property type="molecule type" value="Genomic_DNA"/>
</dbReference>
<evidence type="ECO:0008006" key="9">
    <source>
        <dbReference type="Google" id="ProtNLM"/>
    </source>
</evidence>
<proteinExistence type="inferred from homology"/>
<feature type="region of interest" description="Disordered" evidence="4">
    <location>
        <begin position="194"/>
        <end position="257"/>
    </location>
</feature>
<keyword evidence="3" id="KW-0539">Nucleus</keyword>
<feature type="domain" description="Rad21/Rec8-like protein C-terminal eukaryotic" evidence="5">
    <location>
        <begin position="526"/>
        <end position="578"/>
    </location>
</feature>
<reference evidence="7 8" key="1">
    <citation type="journal article" date="2024" name="G3 (Bethesda)">
        <title>Genome assembly of Hibiscus sabdariffa L. provides insights into metabolisms of medicinal natural products.</title>
        <authorList>
            <person name="Kim T."/>
        </authorList>
    </citation>
    <scope>NUCLEOTIDE SEQUENCE [LARGE SCALE GENOMIC DNA]</scope>
    <source>
        <strain evidence="7">TK-2024</strain>
        <tissue evidence="7">Old leaves</tissue>
    </source>
</reference>
<name>A0ABR2TIR9_9ROSI</name>
<dbReference type="SUPFAM" id="SSF46785">
    <property type="entry name" value="Winged helix' DNA-binding domain"/>
    <property type="match status" value="1"/>
</dbReference>
<dbReference type="CDD" id="cd21793">
    <property type="entry name" value="Rad21_Rec8_M_AtSYN1-like"/>
    <property type="match status" value="1"/>
</dbReference>
<comment type="caution">
    <text evidence="7">The sequence shown here is derived from an EMBL/GenBank/DDBJ whole genome shotgun (WGS) entry which is preliminary data.</text>
</comment>
<accession>A0ABR2TIR9</accession>
<dbReference type="InterPro" id="IPR039781">
    <property type="entry name" value="Rad21/Rec8-like"/>
</dbReference>
<dbReference type="InterPro" id="IPR036390">
    <property type="entry name" value="WH_DNA-bd_sf"/>
</dbReference>
<feature type="compositionally biased region" description="Basic and acidic residues" evidence="4">
    <location>
        <begin position="231"/>
        <end position="240"/>
    </location>
</feature>
<dbReference type="InterPro" id="IPR006909">
    <property type="entry name" value="Rad21/Rec8_C_eu"/>
</dbReference>
<feature type="region of interest" description="Disordered" evidence="4">
    <location>
        <begin position="328"/>
        <end position="366"/>
    </location>
</feature>